<dbReference type="OrthoDB" id="276515at2759"/>
<evidence type="ECO:0000313" key="4">
    <source>
        <dbReference type="Proteomes" id="UP000009058"/>
    </source>
</evidence>
<organism evidence="3 4">
    <name type="scientific">Pyricularia oryzae (strain 70-15 / ATCC MYA-4617 / FGSC 8958)</name>
    <name type="common">Rice blast fungus</name>
    <name type="synonym">Magnaporthe oryzae</name>
    <dbReference type="NCBI Taxonomy" id="242507"/>
    <lineage>
        <taxon>Eukaryota</taxon>
        <taxon>Fungi</taxon>
        <taxon>Dikarya</taxon>
        <taxon>Ascomycota</taxon>
        <taxon>Pezizomycotina</taxon>
        <taxon>Sordariomycetes</taxon>
        <taxon>Sordariomycetidae</taxon>
        <taxon>Magnaporthales</taxon>
        <taxon>Pyriculariaceae</taxon>
        <taxon>Pyricularia</taxon>
    </lineage>
</organism>
<sequence length="491" mass="55120">MRLQVLINEFGSLWAFGDFSPSNDLRHCLPYIADAVLQSPRVRDEWSLAETRGGGGALPVRYPCRDRRRRNINATQGFAPHRCDPINTDRMDEETSQLEQAIIDEIGTSVHHLYINHHCPGRLGKTDYAFFPVRPFRPLFVILFFCRLTFLIEGFLSSFFGTLYIRVTRSYTPLFCYTTNTTVTMQIKSLLFGLVAAEAAMASLPLRVVTWNIRYAASSLEQGEKPWFDIFCWATKSRCRQYKFYDKLNQIVSSTPNGAPMVIGMQEVLDNQLNDIQNSLGDGWAHIGVGRDDGKKAGEYSPIFYQTSQLRVLASETKWLSPTPDSVSFGWGAGSRRIVTTAVFEHIATGEKFIHANTHLDNVSAQARSEGIKVVLTRIQAARVAFGPLPVSLTGDFNSAPYADAFKTLADTGFMKGELYDLATPAQHAGPYTTTYTTFREGAGESRIDFIWLGAAQNYPYSVVKYEIWDHTVDGMRVSDHRPVVGDVILR</sequence>
<keyword evidence="4" id="KW-1185">Reference proteome</keyword>
<dbReference type="PANTHER" id="PTHR12121:SF36">
    <property type="entry name" value="ENDONUCLEASE_EXONUCLEASE_PHOSPHATASE DOMAIN-CONTAINING PROTEIN"/>
    <property type="match status" value="1"/>
</dbReference>
<feature type="transmembrane region" description="Helical" evidence="1">
    <location>
        <begin position="139"/>
        <end position="165"/>
    </location>
</feature>
<dbReference type="RefSeq" id="XP_003712546.1">
    <property type="nucleotide sequence ID" value="XM_003712498.1"/>
</dbReference>
<dbReference type="AlphaFoldDB" id="G4N3W6"/>
<evidence type="ECO:0000313" key="3">
    <source>
        <dbReference type="EMBL" id="EHA52739.1"/>
    </source>
</evidence>
<dbReference type="GeneID" id="2675464"/>
<proteinExistence type="predicted"/>
<dbReference type="EMBL" id="CM001233">
    <property type="protein sequence ID" value="EHA52739.1"/>
    <property type="molecule type" value="Genomic_DNA"/>
</dbReference>
<keyword evidence="1" id="KW-1133">Transmembrane helix</keyword>
<dbReference type="SUPFAM" id="SSF56219">
    <property type="entry name" value="DNase I-like"/>
    <property type="match status" value="1"/>
</dbReference>
<accession>G4N3W6</accession>
<dbReference type="Proteomes" id="UP000009058">
    <property type="component" value="Chromosome 3"/>
</dbReference>
<dbReference type="VEuPathDB" id="FungiDB:MGG_05038"/>
<dbReference type="InterPro" id="IPR036691">
    <property type="entry name" value="Endo/exonu/phosph_ase_sf"/>
</dbReference>
<keyword evidence="1" id="KW-0472">Membrane</keyword>
<dbReference type="GO" id="GO:0000175">
    <property type="term" value="F:3'-5'-RNA exonuclease activity"/>
    <property type="evidence" value="ECO:0007669"/>
    <property type="project" value="TreeGrafter"/>
</dbReference>
<reference evidence="3 4" key="1">
    <citation type="journal article" date="2005" name="Nature">
        <title>The genome sequence of the rice blast fungus Magnaporthe grisea.</title>
        <authorList>
            <person name="Dean R.A."/>
            <person name="Talbot N.J."/>
            <person name="Ebbole D.J."/>
            <person name="Farman M.L."/>
            <person name="Mitchell T.K."/>
            <person name="Orbach M.J."/>
            <person name="Thon M."/>
            <person name="Kulkarni R."/>
            <person name="Xu J.R."/>
            <person name="Pan H."/>
            <person name="Read N.D."/>
            <person name="Lee Y.H."/>
            <person name="Carbone I."/>
            <person name="Brown D."/>
            <person name="Oh Y.Y."/>
            <person name="Donofrio N."/>
            <person name="Jeong J.S."/>
            <person name="Soanes D.M."/>
            <person name="Djonovic S."/>
            <person name="Kolomiets E."/>
            <person name="Rehmeyer C."/>
            <person name="Li W."/>
            <person name="Harding M."/>
            <person name="Kim S."/>
            <person name="Lebrun M.H."/>
            <person name="Bohnert H."/>
            <person name="Coughlan S."/>
            <person name="Butler J."/>
            <person name="Calvo S."/>
            <person name="Ma L.J."/>
            <person name="Nicol R."/>
            <person name="Purcell S."/>
            <person name="Nusbaum C."/>
            <person name="Galagan J.E."/>
            <person name="Birren B.W."/>
        </authorList>
    </citation>
    <scope>NUCLEOTIDE SEQUENCE [LARGE SCALE GENOMIC DNA]</scope>
    <source>
        <strain evidence="4">70-15 / ATCC MYA-4617 / FGSC 8958</strain>
    </source>
</reference>
<name>G4N3W6_PYRO7</name>
<gene>
    <name evidence="3" type="ORF">MGG_05038</name>
</gene>
<dbReference type="Gene3D" id="3.60.10.10">
    <property type="entry name" value="Endonuclease/exonuclease/phosphatase"/>
    <property type="match status" value="1"/>
</dbReference>
<evidence type="ECO:0000259" key="2">
    <source>
        <dbReference type="Pfam" id="PF03372"/>
    </source>
</evidence>
<dbReference type="KEGG" id="mgr:MGG_05038"/>
<dbReference type="CDD" id="cd09083">
    <property type="entry name" value="EEP-1"/>
    <property type="match status" value="1"/>
</dbReference>
<dbReference type="HOGENOM" id="CLU_555565_0_0_1"/>
<keyword evidence="1" id="KW-0812">Transmembrane</keyword>
<dbReference type="InterPro" id="IPR050410">
    <property type="entry name" value="CCR4/nocturin_mRNA_transcr"/>
</dbReference>
<dbReference type="SMR" id="G4N3W6"/>
<dbReference type="Pfam" id="PF03372">
    <property type="entry name" value="Exo_endo_phos"/>
    <property type="match status" value="1"/>
</dbReference>
<dbReference type="InterPro" id="IPR005135">
    <property type="entry name" value="Endo/exonuclease/phosphatase"/>
</dbReference>
<reference key="2">
    <citation type="submission" date="2011-05" db="EMBL/GenBank/DDBJ databases">
        <title>The Genome Sequence of Magnaporthe oryzae 70-15.</title>
        <authorList>
            <consortium name="The Broad Institute Genome Sequencing Platform"/>
            <person name="Ma L.-J."/>
            <person name="Dead R."/>
            <person name="Young S.K."/>
            <person name="Zeng Q."/>
            <person name="Gargeya S."/>
            <person name="Fitzgerald M."/>
            <person name="Haas B."/>
            <person name="Abouelleil A."/>
            <person name="Alvarado L."/>
            <person name="Arachchi H.M."/>
            <person name="Berlin A."/>
            <person name="Brown A."/>
            <person name="Chapman S.B."/>
            <person name="Chen Z."/>
            <person name="Dunbar C."/>
            <person name="Freedman E."/>
            <person name="Gearin G."/>
            <person name="Gellesch M."/>
            <person name="Goldberg J."/>
            <person name="Griggs A."/>
            <person name="Gujja S."/>
            <person name="Heiman D."/>
            <person name="Howarth C."/>
            <person name="Larson L."/>
            <person name="Lui A."/>
            <person name="MacDonald P.J.P."/>
            <person name="Mehta T."/>
            <person name="Montmayeur A."/>
            <person name="Murphy C."/>
            <person name="Neiman D."/>
            <person name="Pearson M."/>
            <person name="Priest M."/>
            <person name="Roberts A."/>
            <person name="Saif S."/>
            <person name="Shea T."/>
            <person name="Shenoy N."/>
            <person name="Sisk P."/>
            <person name="Stolte C."/>
            <person name="Sykes S."/>
            <person name="Yandava C."/>
            <person name="Wortman J."/>
            <person name="Nusbaum C."/>
            <person name="Birren B."/>
        </authorList>
    </citation>
    <scope>NUCLEOTIDE SEQUENCE</scope>
    <source>
        <strain>70-15</strain>
    </source>
</reference>
<dbReference type="InParanoid" id="G4N3W6"/>
<dbReference type="eggNOG" id="ENOG502S5BH">
    <property type="taxonomic scope" value="Eukaryota"/>
</dbReference>
<feature type="transmembrane region" description="Helical" evidence="1">
    <location>
        <begin position="185"/>
        <end position="206"/>
    </location>
</feature>
<dbReference type="PANTHER" id="PTHR12121">
    <property type="entry name" value="CARBON CATABOLITE REPRESSOR PROTEIN 4"/>
    <property type="match status" value="1"/>
</dbReference>
<dbReference type="STRING" id="242507.G4N3W6"/>
<feature type="domain" description="Endonuclease/exonuclease/phosphatase" evidence="2">
    <location>
        <begin position="210"/>
        <end position="481"/>
    </location>
</feature>
<protein>
    <recommendedName>
        <fullName evidence="2">Endonuclease/exonuclease/phosphatase domain-containing protein</fullName>
    </recommendedName>
</protein>
<evidence type="ECO:0000256" key="1">
    <source>
        <dbReference type="SAM" id="Phobius"/>
    </source>
</evidence>